<keyword evidence="1" id="KW-0547">Nucleotide-binding</keyword>
<dbReference type="Proteomes" id="UP000274907">
    <property type="component" value="Unassembled WGS sequence"/>
</dbReference>
<gene>
    <name evidence="1" type="ORF">EAH68_14315</name>
</gene>
<organism evidence="1 2">
    <name type="scientific">Corynebacterium hylobatis</name>
    <dbReference type="NCBI Taxonomy" id="1859290"/>
    <lineage>
        <taxon>Bacteria</taxon>
        <taxon>Bacillati</taxon>
        <taxon>Actinomycetota</taxon>
        <taxon>Actinomycetes</taxon>
        <taxon>Mycobacteriales</taxon>
        <taxon>Corynebacteriaceae</taxon>
        <taxon>Corynebacterium</taxon>
    </lineage>
</organism>
<dbReference type="InterPro" id="IPR027417">
    <property type="entry name" value="P-loop_NTPase"/>
</dbReference>
<dbReference type="PROSITE" id="PS00675">
    <property type="entry name" value="SIGMA54_INTERACT_1"/>
    <property type="match status" value="1"/>
</dbReference>
<dbReference type="SUPFAM" id="SSF52540">
    <property type="entry name" value="P-loop containing nucleoside triphosphate hydrolases"/>
    <property type="match status" value="1"/>
</dbReference>
<keyword evidence="2" id="KW-1185">Reference proteome</keyword>
<dbReference type="EMBL" id="RXHJ01000030">
    <property type="protein sequence ID" value="RSZ61228.1"/>
    <property type="molecule type" value="Genomic_DNA"/>
</dbReference>
<evidence type="ECO:0000313" key="2">
    <source>
        <dbReference type="Proteomes" id="UP000274907"/>
    </source>
</evidence>
<comment type="caution">
    <text evidence="1">The sequence shown here is derived from an EMBL/GenBank/DDBJ whole genome shotgun (WGS) entry which is preliminary data.</text>
</comment>
<dbReference type="InterPro" id="IPR025662">
    <property type="entry name" value="Sigma_54_int_dom_ATP-bd_1"/>
</dbReference>
<accession>A0A3S0HF19</accession>
<sequence length="1639" mass="180987">MAAIYLTSLLTGERRAEASELPVRRVSFQTSPDHPVDDLLVEYSSGTSKVTIAIACRATPNFVQSDEQTVKLVSSLLKEITKFNTNDHQVAVAVAGWRTQWEQLATVCDIARSNADAAFFKASLDVEKRWSKKVRERLDQFLMMVNLATENMKTEAEVFSLAFMLLSRLHILGFAVQSPDERDRTAAATALDAVARDAVDGIILRNRLEVEATRYDTTGAVVDLNLLRRDLHTLLEATTTRNTRVWETLADHRRVADASVRTVLGEASATSDALSIAFADRRDDLISSIRKTGADATALIVSGESGTGKSALTLSCITQLEEEDPTGFEALVVNFRALPQTSMEFRAAIGASIADVLAELSAPTRVLVIDAADAAFERSAILLNDLVLAAKQAGIGVVAVSSDTAQEFVNEQLALGFDKAITSFNMQLLSDADLEAVAEHFPLLRTVLRNLPQASLLRRLVVLDLLARTGIKLKSQISEWDCLDLVWKKIVRAEGKPGAGSAEAREQTLLAVAAATLNLSADRQLAATPDPAAVDKLRRDHLLAPASPYLARPEFAHDEVRRYALAILLVRATNMADTLQAGGAPRWALSAATLACKGQLCAPRANAPRVFDRMVQMFNAFAVQHGPRWSDVSVEAALDTSKAYECLKAEPNNHTSPVHLDDVVRIVKQRYQVNGLPDSLVTAPVIQLLLDHAEPWRISESSFELLADWLQSLALLQLPAGHPLRIALRDRLITYWDSFPTLKPMKKDRTDNRSVKLGFGSRPRRRRELPYEVTQNEYIECLALLGPDINDQVEQCLLAIADDAPGFLAPAADSPLSARAIALHDPELLATLMEAYYIDDEDTDWDFHEGIRDHQGRWKGFSPPFYQYYYGSFWALFNFASYKTSVRVLNNILNHGARVRVRPRAGLGVDPFEGTPDHGPEEQHETGAELNLDGTSRFYVGDTHVWSWYRGTSVGPYSGMSALLAMERVAEGWLDTHTPPSWIVNALLENCENLAVPGMLYGLLTRHIDKINEELDPFLAEPTVWELEFGRVIGEHSGLRARTDDLRHQERRNWSPHEVCVTLMTRGNEGRVQALKAVGDLLISNGDRLGVPREHTRNWAASLDANQYKLTQEDGQIYLQVDPPKELEATQAKFALYQDQVNTGLRLQNRYWGSAKHNADYVPPTSAEIAQDLSTARELLDANNDIMPTSPLNAAAHVVRLAVQRAAVGDLEALGSETEFVAQLVLQLALAFQTSDDQRDEGQYFDLGADRAIAHALPAFLTPALADLLPPIGATTADVEDAGMAVAGTAPLETRLYLTRGCDIVWDSPCHGTPCIHKTAISWVLETARGAELGAWEMHNQRRSRVYIEGDVPTRLQELDGTSIDLSMLNASIRGLGAAAAAHHCYTNEAARLLAQFLDVQRRTMVTHAGKRWGVDHRGDYALVAARAILDNYASYRAVRPVLDHLDVLSVDADLLSGFLHSLAAAGAENDRRAQAARDLWPTVLDHALTYASQSPSPYRDRHWGDWAAAALLPEPLSWTQGLYNELAGAPIEWVNAEDLLDLIDQWVPLGRAKTKCVDALIRILRKLPVAEQVARGLDWITELCSRNGQVVINQTWGSNDWLKEIRSTAEELDELHKWQKLVDAMVVAGNEDLAPYSR</sequence>
<protein>
    <submittedName>
        <fullName evidence="1">ATP-binding protein</fullName>
    </submittedName>
</protein>
<name>A0A3S0HF19_9CORY</name>
<dbReference type="GO" id="GO:0005524">
    <property type="term" value="F:ATP binding"/>
    <property type="evidence" value="ECO:0007669"/>
    <property type="project" value="UniProtKB-KW"/>
</dbReference>
<keyword evidence="1" id="KW-0067">ATP-binding</keyword>
<dbReference type="OrthoDB" id="3310744at2"/>
<evidence type="ECO:0000313" key="1">
    <source>
        <dbReference type="EMBL" id="RSZ61228.1"/>
    </source>
</evidence>
<reference evidence="1 2" key="1">
    <citation type="submission" date="2018-12" db="EMBL/GenBank/DDBJ databases">
        <title>YIM 101343 draft genome.</title>
        <authorList>
            <person name="Chen X."/>
        </authorList>
    </citation>
    <scope>NUCLEOTIDE SEQUENCE [LARGE SCALE GENOMIC DNA]</scope>
    <source>
        <strain evidence="1 2">YIM 101343</strain>
    </source>
</reference>
<proteinExistence type="predicted"/>